<feature type="signal peptide" evidence="1">
    <location>
        <begin position="1"/>
        <end position="31"/>
    </location>
</feature>
<dbReference type="Proteomes" id="UP000240418">
    <property type="component" value="Unassembled WGS sequence"/>
</dbReference>
<protein>
    <recommendedName>
        <fullName evidence="4">Membrane-bound lysozyme inhibitor of c-type lysozyme MliC</fullName>
    </recommendedName>
</protein>
<keyword evidence="1" id="KW-0732">Signal</keyword>
<comment type="caution">
    <text evidence="2">The sequence shown here is derived from an EMBL/GenBank/DDBJ whole genome shotgun (WGS) entry which is preliminary data.</text>
</comment>
<organism evidence="2 3">
    <name type="scientific">Shimia abyssi</name>
    <dbReference type="NCBI Taxonomy" id="1662395"/>
    <lineage>
        <taxon>Bacteria</taxon>
        <taxon>Pseudomonadati</taxon>
        <taxon>Pseudomonadota</taxon>
        <taxon>Alphaproteobacteria</taxon>
        <taxon>Rhodobacterales</taxon>
        <taxon>Roseobacteraceae</taxon>
    </lineage>
</organism>
<name>A0A2P8FKX2_9RHOB</name>
<sequence>MILDRVRLIWQHTVMKHVLLTACLAATTAAAQSPMSGSEFESYVEGKTLYFAADGRRYGVEKYLSNRRVQWSFLDGQCKDGYWYEEANQICFIYEDNPSPQCWTFSQTSQGLSAKFENETDGRVLYEVESGGEDMMCLGPEIGV</sequence>
<evidence type="ECO:0008006" key="4">
    <source>
        <dbReference type="Google" id="ProtNLM"/>
    </source>
</evidence>
<feature type="chain" id="PRO_5015191179" description="Membrane-bound lysozyme inhibitor of c-type lysozyme MliC" evidence="1">
    <location>
        <begin position="32"/>
        <end position="144"/>
    </location>
</feature>
<dbReference type="AlphaFoldDB" id="A0A2P8FKX2"/>
<reference evidence="2 3" key="1">
    <citation type="submission" date="2018-03" db="EMBL/GenBank/DDBJ databases">
        <title>Genomic Encyclopedia of Archaeal and Bacterial Type Strains, Phase II (KMG-II): from individual species to whole genera.</title>
        <authorList>
            <person name="Goeker M."/>
        </authorList>
    </citation>
    <scope>NUCLEOTIDE SEQUENCE [LARGE SCALE GENOMIC DNA]</scope>
    <source>
        <strain evidence="2 3">DSM 100673</strain>
    </source>
</reference>
<evidence type="ECO:0000256" key="1">
    <source>
        <dbReference type="SAM" id="SignalP"/>
    </source>
</evidence>
<dbReference type="EMBL" id="PYGJ01000001">
    <property type="protein sequence ID" value="PSL22358.1"/>
    <property type="molecule type" value="Genomic_DNA"/>
</dbReference>
<evidence type="ECO:0000313" key="2">
    <source>
        <dbReference type="EMBL" id="PSL22358.1"/>
    </source>
</evidence>
<accession>A0A2P8FKX2</accession>
<evidence type="ECO:0000313" key="3">
    <source>
        <dbReference type="Proteomes" id="UP000240418"/>
    </source>
</evidence>
<gene>
    <name evidence="2" type="ORF">CLV88_101787</name>
</gene>
<proteinExistence type="predicted"/>
<keyword evidence="3" id="KW-1185">Reference proteome</keyword>